<reference evidence="2" key="1">
    <citation type="journal article" date="2011" name="Proc. Natl. Acad. Sci. U.S.A.">
        <title>Obligate biotrophy features unraveled by the genomic analysis of rust fungi.</title>
        <authorList>
            <person name="Duplessis S."/>
            <person name="Cuomo C.A."/>
            <person name="Lin Y.-C."/>
            <person name="Aerts A."/>
            <person name="Tisserant E."/>
            <person name="Veneault-Fourrey C."/>
            <person name="Joly D.L."/>
            <person name="Hacquard S."/>
            <person name="Amselem J."/>
            <person name="Cantarel B.L."/>
            <person name="Chiu R."/>
            <person name="Coutinho P.M."/>
            <person name="Feau N."/>
            <person name="Field M."/>
            <person name="Frey P."/>
            <person name="Gelhaye E."/>
            <person name="Goldberg J."/>
            <person name="Grabherr M.G."/>
            <person name="Kodira C.D."/>
            <person name="Kohler A."/>
            <person name="Kuees U."/>
            <person name="Lindquist E.A."/>
            <person name="Lucas S.M."/>
            <person name="Mago R."/>
            <person name="Mauceli E."/>
            <person name="Morin E."/>
            <person name="Murat C."/>
            <person name="Pangilinan J.L."/>
            <person name="Park R."/>
            <person name="Pearson M."/>
            <person name="Quesneville H."/>
            <person name="Rouhier N."/>
            <person name="Sakthikumar S."/>
            <person name="Salamov A.A."/>
            <person name="Schmutz J."/>
            <person name="Selles B."/>
            <person name="Shapiro H."/>
            <person name="Tanguay P."/>
            <person name="Tuskan G.A."/>
            <person name="Henrissat B."/>
            <person name="Van de Peer Y."/>
            <person name="Rouze P."/>
            <person name="Ellis J.G."/>
            <person name="Dodds P.N."/>
            <person name="Schein J.E."/>
            <person name="Zhong S."/>
            <person name="Hamelin R.C."/>
            <person name="Grigoriev I.V."/>
            <person name="Szabo L.J."/>
            <person name="Martin F."/>
        </authorList>
    </citation>
    <scope>NUCLEOTIDE SEQUENCE [LARGE SCALE GENOMIC DNA]</scope>
    <source>
        <strain evidence="2">98AG31 / pathotype 3-4-7</strain>
    </source>
</reference>
<dbReference type="GeneID" id="18929592"/>
<accession>F4RC05</accession>
<keyword evidence="2" id="KW-1185">Reference proteome</keyword>
<gene>
    <name evidence="1" type="ORF">MELLADRAFT_60699</name>
</gene>
<dbReference type="KEGG" id="mlr:MELLADRAFT_60699"/>
<dbReference type="EMBL" id="GL883095">
    <property type="protein sequence ID" value="EGG10193.1"/>
    <property type="molecule type" value="Genomic_DNA"/>
</dbReference>
<dbReference type="InParanoid" id="F4RC05"/>
<evidence type="ECO:0000313" key="2">
    <source>
        <dbReference type="Proteomes" id="UP000001072"/>
    </source>
</evidence>
<dbReference type="Proteomes" id="UP000001072">
    <property type="component" value="Unassembled WGS sequence"/>
</dbReference>
<name>F4RC05_MELLP</name>
<dbReference type="AlphaFoldDB" id="F4RC05"/>
<dbReference type="VEuPathDB" id="FungiDB:MELLADRAFT_60699"/>
<dbReference type="HOGENOM" id="CLU_1396625_0_0_1"/>
<protein>
    <submittedName>
        <fullName evidence="1">Uncharacterized protein</fullName>
    </submittedName>
</protein>
<evidence type="ECO:0000313" key="1">
    <source>
        <dbReference type="EMBL" id="EGG10193.1"/>
    </source>
</evidence>
<organism evidence="2">
    <name type="scientific">Melampsora larici-populina (strain 98AG31 / pathotype 3-4-7)</name>
    <name type="common">Poplar leaf rust fungus</name>
    <dbReference type="NCBI Taxonomy" id="747676"/>
    <lineage>
        <taxon>Eukaryota</taxon>
        <taxon>Fungi</taxon>
        <taxon>Dikarya</taxon>
        <taxon>Basidiomycota</taxon>
        <taxon>Pucciniomycotina</taxon>
        <taxon>Pucciniomycetes</taxon>
        <taxon>Pucciniales</taxon>
        <taxon>Melampsoraceae</taxon>
        <taxon>Melampsora</taxon>
    </lineage>
</organism>
<sequence length="195" mass="21703">MYKPKLSTHINRVRFDIESSSGAQNAIPTPGLAGRPTAPMSPVIPDDVAIDPTDDSSGPRGVPTAHIDVLAEEFDDDMATISDELESLYDPNDRPIDLPPSRQSSVDLDKFLDDPSDEESLTSRYAEEEAISAIDTWLPWYPLRKKEHVAALLLLGNGRNLLSTAQYKRIRCILKKVLNVDLPDLGLYHLPWPQM</sequence>
<dbReference type="RefSeq" id="XP_007406494.1">
    <property type="nucleotide sequence ID" value="XM_007406432.1"/>
</dbReference>
<proteinExistence type="predicted"/>